<dbReference type="InterPro" id="IPR036527">
    <property type="entry name" value="SCP2_sterol-bd_dom_sf"/>
</dbReference>
<dbReference type="AlphaFoldDB" id="A0AA92EWJ1"/>
<dbReference type="SUPFAM" id="SSF55718">
    <property type="entry name" value="SCP-like"/>
    <property type="match status" value="1"/>
</dbReference>
<dbReference type="Pfam" id="PF02036">
    <property type="entry name" value="SCP2"/>
    <property type="match status" value="1"/>
</dbReference>
<name>A0AA92EWJ1_9GAMM</name>
<organism evidence="2 3">
    <name type="scientific">Pseudidiomarina andamanensis</name>
    <dbReference type="NCBI Taxonomy" id="1940690"/>
    <lineage>
        <taxon>Bacteria</taxon>
        <taxon>Pseudomonadati</taxon>
        <taxon>Pseudomonadota</taxon>
        <taxon>Gammaproteobacteria</taxon>
        <taxon>Alteromonadales</taxon>
        <taxon>Idiomarinaceae</taxon>
        <taxon>Pseudidiomarina</taxon>
    </lineage>
</organism>
<evidence type="ECO:0000313" key="3">
    <source>
        <dbReference type="Proteomes" id="UP000427820"/>
    </source>
</evidence>
<sequence>MKILRDINGRQLMVIPKVVDHWQQLIKGLNTALHIVPKPLSEQVLGAMLNHVLKPELQQQKLRFLVNQWVQIEVPDLSLVFYVTAVANPHTMRLKVSVKPQLAAVTMRGNSASLVLLMSGQVDPDTLFFRRKLLIKGDTELGLSVKNLLDTIELEGRLPGTLYRATQETATLILAKPELR</sequence>
<dbReference type="InterPro" id="IPR003033">
    <property type="entry name" value="SCP2_sterol-bd_dom"/>
</dbReference>
<evidence type="ECO:0000259" key="1">
    <source>
        <dbReference type="Pfam" id="PF02036"/>
    </source>
</evidence>
<gene>
    <name evidence="2" type="ORF">D3795_08230</name>
</gene>
<dbReference type="Proteomes" id="UP000427820">
    <property type="component" value="Chromosome"/>
</dbReference>
<evidence type="ECO:0000313" key="2">
    <source>
        <dbReference type="EMBL" id="QGT96144.1"/>
    </source>
</evidence>
<proteinExistence type="predicted"/>
<protein>
    <submittedName>
        <fullName evidence="2">SCP2 domain-containing protein</fullName>
    </submittedName>
</protein>
<dbReference type="KEGG" id="panm:D3795_08230"/>
<keyword evidence="3" id="KW-1185">Reference proteome</keyword>
<dbReference type="EMBL" id="CP032551">
    <property type="protein sequence ID" value="QGT96144.1"/>
    <property type="molecule type" value="Genomic_DNA"/>
</dbReference>
<dbReference type="RefSeq" id="WP_156267791.1">
    <property type="nucleotide sequence ID" value="NZ_CP032551.1"/>
</dbReference>
<reference evidence="2 3" key="1">
    <citation type="submission" date="2018-09" db="EMBL/GenBank/DDBJ databases">
        <title>Whole genome sequencing of Idiomarina andamanensis W-5T (LMG 29773T= JCM 31645T).</title>
        <authorList>
            <person name="Das S.K."/>
        </authorList>
    </citation>
    <scope>NUCLEOTIDE SEQUENCE [LARGE SCALE GENOMIC DNA]</scope>
    <source>
        <strain evidence="2 3">W-5T</strain>
    </source>
</reference>
<feature type="domain" description="SCP2" evidence="1">
    <location>
        <begin position="50"/>
        <end position="150"/>
    </location>
</feature>
<accession>A0AA92EWJ1</accession>
<dbReference type="Gene3D" id="3.30.1050.10">
    <property type="entry name" value="SCP2 sterol-binding domain"/>
    <property type="match status" value="1"/>
</dbReference>